<proteinExistence type="predicted"/>
<feature type="compositionally biased region" description="Basic and acidic residues" evidence="1">
    <location>
        <begin position="296"/>
        <end position="305"/>
    </location>
</feature>
<reference evidence="3" key="1">
    <citation type="journal article" date="2006" name="Science">
        <title>Phytophthora genome sequences uncover evolutionary origins and mechanisms of pathogenesis.</title>
        <authorList>
            <person name="Tyler B.M."/>
            <person name="Tripathy S."/>
            <person name="Zhang X."/>
            <person name="Dehal P."/>
            <person name="Jiang R.H."/>
            <person name="Aerts A."/>
            <person name="Arredondo F.D."/>
            <person name="Baxter L."/>
            <person name="Bensasson D."/>
            <person name="Beynon J.L."/>
            <person name="Chapman J."/>
            <person name="Damasceno C.M."/>
            <person name="Dorrance A.E."/>
            <person name="Dou D."/>
            <person name="Dickerman A.W."/>
            <person name="Dubchak I.L."/>
            <person name="Garbelotto M."/>
            <person name="Gijzen M."/>
            <person name="Gordon S.G."/>
            <person name="Govers F."/>
            <person name="Grunwald N.J."/>
            <person name="Huang W."/>
            <person name="Ivors K.L."/>
            <person name="Jones R.W."/>
            <person name="Kamoun S."/>
            <person name="Krampis K."/>
            <person name="Lamour K.H."/>
            <person name="Lee M.K."/>
            <person name="McDonald W.H."/>
            <person name="Medina M."/>
            <person name="Meijer H.J."/>
            <person name="Nordberg E.K."/>
            <person name="Maclean D.J."/>
            <person name="Ospina-Giraldo M.D."/>
            <person name="Morris P.F."/>
            <person name="Phuntumart V."/>
            <person name="Putnam N.H."/>
            <person name="Rash S."/>
            <person name="Rose J.K."/>
            <person name="Sakihama Y."/>
            <person name="Salamov A.A."/>
            <person name="Savidor A."/>
            <person name="Scheuring C.F."/>
            <person name="Smith B.M."/>
            <person name="Sobral B.W."/>
            <person name="Terry A."/>
            <person name="Torto-Alalibo T.A."/>
            <person name="Win J."/>
            <person name="Xu Z."/>
            <person name="Zhang H."/>
            <person name="Grigoriev I.V."/>
            <person name="Rokhsar D.S."/>
            <person name="Boore J.L."/>
        </authorList>
    </citation>
    <scope>NUCLEOTIDE SEQUENCE [LARGE SCALE GENOMIC DNA]</scope>
    <source>
        <strain evidence="3">Pr102</strain>
    </source>
</reference>
<dbReference type="Proteomes" id="UP000005238">
    <property type="component" value="Unassembled WGS sequence"/>
</dbReference>
<dbReference type="EnsemblProtists" id="Phyra79903">
    <property type="protein sequence ID" value="Phyra79903"/>
    <property type="gene ID" value="Phyra79903"/>
</dbReference>
<feature type="compositionally biased region" description="Basic residues" evidence="1">
    <location>
        <begin position="200"/>
        <end position="229"/>
    </location>
</feature>
<feature type="compositionally biased region" description="Low complexity" evidence="1">
    <location>
        <begin position="187"/>
        <end position="199"/>
    </location>
</feature>
<evidence type="ECO:0000313" key="3">
    <source>
        <dbReference type="Proteomes" id="UP000005238"/>
    </source>
</evidence>
<keyword evidence="3" id="KW-1185">Reference proteome</keyword>
<evidence type="ECO:0000256" key="1">
    <source>
        <dbReference type="SAM" id="MobiDB-lite"/>
    </source>
</evidence>
<name>H3GSD9_PHYRM</name>
<reference evidence="2" key="2">
    <citation type="submission" date="2015-06" db="UniProtKB">
        <authorList>
            <consortium name="EnsemblProtists"/>
        </authorList>
    </citation>
    <scope>IDENTIFICATION</scope>
    <source>
        <strain evidence="2">Pr102</strain>
    </source>
</reference>
<dbReference type="eggNOG" id="ENOG502SSE1">
    <property type="taxonomic scope" value="Eukaryota"/>
</dbReference>
<organism evidence="2 3">
    <name type="scientific">Phytophthora ramorum</name>
    <name type="common">Sudden oak death agent</name>
    <dbReference type="NCBI Taxonomy" id="164328"/>
    <lineage>
        <taxon>Eukaryota</taxon>
        <taxon>Sar</taxon>
        <taxon>Stramenopiles</taxon>
        <taxon>Oomycota</taxon>
        <taxon>Peronosporomycetes</taxon>
        <taxon>Peronosporales</taxon>
        <taxon>Peronosporaceae</taxon>
        <taxon>Phytophthora</taxon>
    </lineage>
</organism>
<dbReference type="AlphaFoldDB" id="H3GSD9"/>
<dbReference type="InParanoid" id="H3GSD9"/>
<dbReference type="VEuPathDB" id="FungiDB:KRP23_1393"/>
<dbReference type="HOGENOM" id="CLU_887019_0_0_1"/>
<dbReference type="OMA" id="GENEMDM"/>
<dbReference type="EMBL" id="DS566041">
    <property type="status" value="NOT_ANNOTATED_CDS"/>
    <property type="molecule type" value="Genomic_DNA"/>
</dbReference>
<dbReference type="VEuPathDB" id="FungiDB:KRP22_1244"/>
<feature type="region of interest" description="Disordered" evidence="1">
    <location>
        <begin position="284"/>
        <end position="314"/>
    </location>
</feature>
<accession>H3GSD9</accession>
<sequence>MILCQFNCRSAPNEEQARANQPPLKPPTARRAADTHTFTALAAAKPSQQIPNCRARRLHFFCDALSDSGIPFLEQLCLSDENRNGTQGGRTAQPNLQSACQLQRKPIVAMNQGCNATIFESELPAFALPAGLDRPPRVVDLADLETRRLDDSFDALDVLELSAPVLALNAADLEAAMLFAESPPRPTSSSASASSSSSSRRSRGRTSPKISHKQPHPHPHHHSKKASRKQVHELQLMVNAMQVQVDGAAAEIQQIAQLVGQLAHQREQEQQQLLQLSEQQEMDMQLGAHQRQMQEQAEHFKREQMQRQQEPIQF</sequence>
<protein>
    <submittedName>
        <fullName evidence="2">Uncharacterized protein</fullName>
    </submittedName>
</protein>
<feature type="region of interest" description="Disordered" evidence="1">
    <location>
        <begin position="182"/>
        <end position="230"/>
    </location>
</feature>
<evidence type="ECO:0000313" key="2">
    <source>
        <dbReference type="EnsemblProtists" id="Phyra79903"/>
    </source>
</evidence>